<keyword evidence="1 6" id="KW-1277">Toxin-antitoxin system</keyword>
<name>A0ABP9QFJ7_9PSEU</name>
<dbReference type="RefSeq" id="WP_185063697.1">
    <property type="nucleotide sequence ID" value="NZ_BAABJP010000021.1"/>
</dbReference>
<dbReference type="InterPro" id="IPR022907">
    <property type="entry name" value="VapC_family"/>
</dbReference>
<dbReference type="EMBL" id="BAABJP010000021">
    <property type="protein sequence ID" value="GAA5161043.1"/>
    <property type="molecule type" value="Genomic_DNA"/>
</dbReference>
<evidence type="ECO:0000256" key="4">
    <source>
        <dbReference type="ARBA" id="ARBA00022801"/>
    </source>
</evidence>
<comment type="similarity">
    <text evidence="6">Belongs to the PINc/VapC protein family.</text>
</comment>
<keyword evidence="9" id="KW-1185">Reference proteome</keyword>
<keyword evidence="4 6" id="KW-0378">Hydrolase</keyword>
<evidence type="ECO:0000256" key="5">
    <source>
        <dbReference type="ARBA" id="ARBA00022842"/>
    </source>
</evidence>
<gene>
    <name evidence="8" type="primary">vapC26</name>
    <name evidence="6" type="synonym">vapC</name>
    <name evidence="8" type="ORF">GCM10023321_44700</name>
</gene>
<dbReference type="InterPro" id="IPR029060">
    <property type="entry name" value="PIN-like_dom_sf"/>
</dbReference>
<evidence type="ECO:0000256" key="2">
    <source>
        <dbReference type="ARBA" id="ARBA00022722"/>
    </source>
</evidence>
<proteinExistence type="inferred from homology"/>
<comment type="caution">
    <text evidence="8">The sequence shown here is derived from an EMBL/GenBank/DDBJ whole genome shotgun (WGS) entry which is preliminary data.</text>
</comment>
<comment type="cofactor">
    <cofactor evidence="6">
        <name>Mg(2+)</name>
        <dbReference type="ChEBI" id="CHEBI:18420"/>
    </cofactor>
</comment>
<keyword evidence="5 6" id="KW-0460">Magnesium</keyword>
<dbReference type="Proteomes" id="UP001428817">
    <property type="component" value="Unassembled WGS sequence"/>
</dbReference>
<dbReference type="Gene3D" id="3.40.50.1010">
    <property type="entry name" value="5'-nuclease"/>
    <property type="match status" value="1"/>
</dbReference>
<dbReference type="SUPFAM" id="SSF88723">
    <property type="entry name" value="PIN domain-like"/>
    <property type="match status" value="1"/>
</dbReference>
<feature type="binding site" evidence="6">
    <location>
        <position position="98"/>
    </location>
    <ligand>
        <name>Mg(2+)</name>
        <dbReference type="ChEBI" id="CHEBI:18420"/>
    </ligand>
</feature>
<evidence type="ECO:0000256" key="1">
    <source>
        <dbReference type="ARBA" id="ARBA00022649"/>
    </source>
</evidence>
<sequence length="136" mass="15124">MIVVDTGPIVALLNDRDDHHERCRDFLANYPGPLLVPTTVFTEVCLLAERRRGTRAELAFLKDVRAGLFTLLDTASADLERIAELVDKYRDLPLGTVDASVIALTERLNLPAVATLDRRHFSVVRPRHVGTLALLP</sequence>
<feature type="binding site" evidence="6">
    <location>
        <position position="5"/>
    </location>
    <ligand>
        <name>Mg(2+)</name>
        <dbReference type="ChEBI" id="CHEBI:18420"/>
    </ligand>
</feature>
<protein>
    <recommendedName>
        <fullName evidence="6">Ribonuclease VapC</fullName>
        <shortName evidence="6">RNase VapC</shortName>
        <ecNumber evidence="6">3.1.-.-</ecNumber>
    </recommendedName>
    <alternativeName>
        <fullName evidence="6">Toxin VapC</fullName>
    </alternativeName>
</protein>
<dbReference type="Pfam" id="PF01850">
    <property type="entry name" value="PIN"/>
    <property type="match status" value="1"/>
</dbReference>
<keyword evidence="3 6" id="KW-0479">Metal-binding</keyword>
<evidence type="ECO:0000259" key="7">
    <source>
        <dbReference type="Pfam" id="PF01850"/>
    </source>
</evidence>
<organism evidence="8 9">
    <name type="scientific">Pseudonocardia eucalypti</name>
    <dbReference type="NCBI Taxonomy" id="648755"/>
    <lineage>
        <taxon>Bacteria</taxon>
        <taxon>Bacillati</taxon>
        <taxon>Actinomycetota</taxon>
        <taxon>Actinomycetes</taxon>
        <taxon>Pseudonocardiales</taxon>
        <taxon>Pseudonocardiaceae</taxon>
        <taxon>Pseudonocardia</taxon>
    </lineage>
</organism>
<accession>A0ABP9QFJ7</accession>
<dbReference type="EC" id="3.1.-.-" evidence="6"/>
<evidence type="ECO:0000256" key="3">
    <source>
        <dbReference type="ARBA" id="ARBA00022723"/>
    </source>
</evidence>
<feature type="domain" description="PIN" evidence="7">
    <location>
        <begin position="2"/>
        <end position="122"/>
    </location>
</feature>
<dbReference type="HAMAP" id="MF_00265">
    <property type="entry name" value="VapC_Nob1"/>
    <property type="match status" value="1"/>
</dbReference>
<evidence type="ECO:0000313" key="8">
    <source>
        <dbReference type="EMBL" id="GAA5161043.1"/>
    </source>
</evidence>
<reference evidence="9" key="1">
    <citation type="journal article" date="2019" name="Int. J. Syst. Evol. Microbiol.">
        <title>The Global Catalogue of Microorganisms (GCM) 10K type strain sequencing project: providing services to taxonomists for standard genome sequencing and annotation.</title>
        <authorList>
            <consortium name="The Broad Institute Genomics Platform"/>
            <consortium name="The Broad Institute Genome Sequencing Center for Infectious Disease"/>
            <person name="Wu L."/>
            <person name="Ma J."/>
        </authorList>
    </citation>
    <scope>NUCLEOTIDE SEQUENCE [LARGE SCALE GENOMIC DNA]</scope>
    <source>
        <strain evidence="9">JCM 18303</strain>
    </source>
</reference>
<keyword evidence="2 6" id="KW-0540">Nuclease</keyword>
<evidence type="ECO:0000313" key="9">
    <source>
        <dbReference type="Proteomes" id="UP001428817"/>
    </source>
</evidence>
<dbReference type="InterPro" id="IPR002716">
    <property type="entry name" value="PIN_dom"/>
</dbReference>
<comment type="function">
    <text evidence="6">Toxic component of a toxin-antitoxin (TA) system. An RNase.</text>
</comment>
<keyword evidence="6" id="KW-0800">Toxin</keyword>
<evidence type="ECO:0000256" key="6">
    <source>
        <dbReference type="HAMAP-Rule" id="MF_00265"/>
    </source>
</evidence>